<dbReference type="PROSITE" id="PS50005">
    <property type="entry name" value="TPR"/>
    <property type="match status" value="3"/>
</dbReference>
<dbReference type="InterPro" id="IPR050498">
    <property type="entry name" value="Ycf3"/>
</dbReference>
<dbReference type="Gene3D" id="1.25.40.10">
    <property type="entry name" value="Tetratricopeptide repeat domain"/>
    <property type="match status" value="3"/>
</dbReference>
<dbReference type="PANTHER" id="PTHR44858:SF1">
    <property type="entry name" value="UDP-N-ACETYLGLUCOSAMINE--PEPTIDE N-ACETYLGLUCOSAMINYLTRANSFERASE SPINDLY-RELATED"/>
    <property type="match status" value="1"/>
</dbReference>
<keyword evidence="2 3" id="KW-0802">TPR repeat</keyword>
<feature type="repeat" description="TPR" evidence="3">
    <location>
        <begin position="194"/>
        <end position="227"/>
    </location>
</feature>
<dbReference type="Proteomes" id="UP000192980">
    <property type="component" value="Unassembled WGS sequence"/>
</dbReference>
<evidence type="ECO:0000313" key="4">
    <source>
        <dbReference type="EMBL" id="SMG29639.1"/>
    </source>
</evidence>
<name>A0A1X7JQ63_9SPHI</name>
<evidence type="ECO:0000256" key="1">
    <source>
        <dbReference type="ARBA" id="ARBA00022737"/>
    </source>
</evidence>
<dbReference type="RefSeq" id="WP_085472707.1">
    <property type="nucleotide sequence ID" value="NZ_FXAU01000003.1"/>
</dbReference>
<dbReference type="InterPro" id="IPR019734">
    <property type="entry name" value="TPR_rpt"/>
</dbReference>
<evidence type="ECO:0008006" key="6">
    <source>
        <dbReference type="Google" id="ProtNLM"/>
    </source>
</evidence>
<feature type="repeat" description="TPR" evidence="3">
    <location>
        <begin position="228"/>
        <end position="261"/>
    </location>
</feature>
<dbReference type="Pfam" id="PF13432">
    <property type="entry name" value="TPR_16"/>
    <property type="match status" value="1"/>
</dbReference>
<reference evidence="4 5" key="1">
    <citation type="submission" date="2017-04" db="EMBL/GenBank/DDBJ databases">
        <authorList>
            <person name="Afonso C.L."/>
            <person name="Miller P.J."/>
            <person name="Scott M.A."/>
            <person name="Spackman E."/>
            <person name="Goraichik I."/>
            <person name="Dimitrov K.M."/>
            <person name="Suarez D.L."/>
            <person name="Swayne D.E."/>
        </authorList>
    </citation>
    <scope>NUCLEOTIDE SEQUENCE [LARGE SCALE GENOMIC DNA]</scope>
    <source>
        <strain evidence="4 5">DSM 22418</strain>
    </source>
</reference>
<protein>
    <recommendedName>
        <fullName evidence="6">Tetratricopeptide repeat-containing protein</fullName>
    </recommendedName>
</protein>
<accession>A0A1X7JQ63</accession>
<evidence type="ECO:0000313" key="5">
    <source>
        <dbReference type="Proteomes" id="UP000192980"/>
    </source>
</evidence>
<feature type="repeat" description="TPR" evidence="3">
    <location>
        <begin position="262"/>
        <end position="295"/>
    </location>
</feature>
<dbReference type="OrthoDB" id="712930at2"/>
<dbReference type="SUPFAM" id="SSF48452">
    <property type="entry name" value="TPR-like"/>
    <property type="match status" value="2"/>
</dbReference>
<organism evidence="4 5">
    <name type="scientific">Sphingobacterium psychroaquaticum</name>
    <dbReference type="NCBI Taxonomy" id="561061"/>
    <lineage>
        <taxon>Bacteria</taxon>
        <taxon>Pseudomonadati</taxon>
        <taxon>Bacteroidota</taxon>
        <taxon>Sphingobacteriia</taxon>
        <taxon>Sphingobacteriales</taxon>
        <taxon>Sphingobacteriaceae</taxon>
        <taxon>Sphingobacterium</taxon>
    </lineage>
</organism>
<keyword evidence="1" id="KW-0677">Repeat</keyword>
<dbReference type="STRING" id="561061.SAMN05660862_1959"/>
<keyword evidence="5" id="KW-1185">Reference proteome</keyword>
<evidence type="ECO:0000256" key="3">
    <source>
        <dbReference type="PROSITE-ProRule" id="PRU00339"/>
    </source>
</evidence>
<dbReference type="AlphaFoldDB" id="A0A1X7JQ63"/>
<proteinExistence type="predicted"/>
<dbReference type="EMBL" id="FXAU01000003">
    <property type="protein sequence ID" value="SMG29639.1"/>
    <property type="molecule type" value="Genomic_DNA"/>
</dbReference>
<dbReference type="SMART" id="SM00028">
    <property type="entry name" value="TPR"/>
    <property type="match status" value="5"/>
</dbReference>
<dbReference type="InterPro" id="IPR011990">
    <property type="entry name" value="TPR-like_helical_dom_sf"/>
</dbReference>
<sequence length="330" mass="37812">MMNNPFYILPSSQLIPVLTTTVPDRFLVEEQTMEEIRFAVQGLQHYMAGNLSEAVACYSEAIEQFPTLPFFFACRSLVNEELGDSEGAFYDYQVAKKIDFNYHIFLEWVENKPAFATGDSTIFSDLKSLLDAALHSVQQFDYAHGLALYSDAVVRFPAEVQVLVYRGALYMRLLQYDLALMDFNAAIDRDATLFQAFVSRAKLYVAIREHDLALKDFGVAVALDPENSLVYEERGNFLMEIGAYERAVADFDKLTMLLPEDFYVFALRADLYEKMEAWTEALADYDRAITFNPYYADLYAYRADIKDRLGDQNGAEEDRQRFAAIENDED</sequence>
<dbReference type="PANTHER" id="PTHR44858">
    <property type="entry name" value="TETRATRICOPEPTIDE REPEAT PROTEIN 6"/>
    <property type="match status" value="1"/>
</dbReference>
<evidence type="ECO:0000256" key="2">
    <source>
        <dbReference type="ARBA" id="ARBA00022803"/>
    </source>
</evidence>
<gene>
    <name evidence="4" type="ORF">SAMN05660862_1959</name>
</gene>